<name>A0A8D8E369_CULPI</name>
<evidence type="ECO:0000313" key="2">
    <source>
        <dbReference type="EMBL" id="CAG6523577.1"/>
    </source>
</evidence>
<keyword evidence="1" id="KW-1133">Transmembrane helix</keyword>
<feature type="transmembrane region" description="Helical" evidence="1">
    <location>
        <begin position="73"/>
        <end position="94"/>
    </location>
</feature>
<sequence length="162" mass="18352">MVSNSTFLTLGYTYGVWRLISSILLIVNVFLMQSSGPFSIIYKVHLALSLMMTPVVIYGIFMRRIIFIVLHWVYFTITSALQIIALITACVLTVTTTRDQMFNTDPELAVIVETYLYIAGITALIVYYTGVSWVLQGLVKTIRHENKTTIERHPSSLHSVID</sequence>
<dbReference type="EMBL" id="HBUE01293649">
    <property type="protein sequence ID" value="CAG6575250.1"/>
    <property type="molecule type" value="Transcribed_RNA"/>
</dbReference>
<organism evidence="2">
    <name type="scientific">Culex pipiens</name>
    <name type="common">House mosquito</name>
    <dbReference type="NCBI Taxonomy" id="7175"/>
    <lineage>
        <taxon>Eukaryota</taxon>
        <taxon>Metazoa</taxon>
        <taxon>Ecdysozoa</taxon>
        <taxon>Arthropoda</taxon>
        <taxon>Hexapoda</taxon>
        <taxon>Insecta</taxon>
        <taxon>Pterygota</taxon>
        <taxon>Neoptera</taxon>
        <taxon>Endopterygota</taxon>
        <taxon>Diptera</taxon>
        <taxon>Nematocera</taxon>
        <taxon>Culicoidea</taxon>
        <taxon>Culicidae</taxon>
        <taxon>Culicinae</taxon>
        <taxon>Culicini</taxon>
        <taxon>Culex</taxon>
        <taxon>Culex</taxon>
    </lineage>
</organism>
<feature type="transmembrane region" description="Helical" evidence="1">
    <location>
        <begin position="114"/>
        <end position="135"/>
    </location>
</feature>
<proteinExistence type="predicted"/>
<accession>A0A8D8E369</accession>
<feature type="transmembrane region" description="Helical" evidence="1">
    <location>
        <begin position="12"/>
        <end position="34"/>
    </location>
</feature>
<keyword evidence="1" id="KW-0812">Transmembrane</keyword>
<feature type="transmembrane region" description="Helical" evidence="1">
    <location>
        <begin position="40"/>
        <end position="61"/>
    </location>
</feature>
<protein>
    <submittedName>
        <fullName evidence="2">(northern house mosquito) hypothetical protein</fullName>
    </submittedName>
</protein>
<dbReference type="AlphaFoldDB" id="A0A8D8E369"/>
<reference evidence="2" key="1">
    <citation type="submission" date="2021-05" db="EMBL/GenBank/DDBJ databases">
        <authorList>
            <person name="Alioto T."/>
            <person name="Alioto T."/>
            <person name="Gomez Garrido J."/>
        </authorList>
    </citation>
    <scope>NUCLEOTIDE SEQUENCE</scope>
</reference>
<dbReference type="EMBL" id="HBUE01187863">
    <property type="protein sequence ID" value="CAG6523577.1"/>
    <property type="molecule type" value="Transcribed_RNA"/>
</dbReference>
<keyword evidence="1" id="KW-0472">Membrane</keyword>
<evidence type="ECO:0000256" key="1">
    <source>
        <dbReference type="SAM" id="Phobius"/>
    </source>
</evidence>